<feature type="coiled-coil region" evidence="1">
    <location>
        <begin position="50"/>
        <end position="197"/>
    </location>
</feature>
<feature type="chain" id="PRO_5025559168" evidence="3">
    <location>
        <begin position="24"/>
        <end position="444"/>
    </location>
</feature>
<dbReference type="SUPFAM" id="SSF58113">
    <property type="entry name" value="Apolipoprotein A-I"/>
    <property type="match status" value="1"/>
</dbReference>
<keyword evidence="3" id="KW-0732">Signal</keyword>
<dbReference type="OrthoDB" id="2017695at2759"/>
<dbReference type="AlphaFoldDB" id="A0A6D2J0N2"/>
<evidence type="ECO:0000313" key="4">
    <source>
        <dbReference type="EMBL" id="CAA7033068.1"/>
    </source>
</evidence>
<dbReference type="PANTHER" id="PTHR34360:SF15">
    <property type="entry name" value="BNAA04G14370D PROTEIN"/>
    <property type="match status" value="1"/>
</dbReference>
<keyword evidence="2" id="KW-0472">Membrane</keyword>
<evidence type="ECO:0000313" key="5">
    <source>
        <dbReference type="Proteomes" id="UP000467841"/>
    </source>
</evidence>
<evidence type="ECO:0000256" key="1">
    <source>
        <dbReference type="SAM" id="Coils"/>
    </source>
</evidence>
<accession>A0A6D2J0N2</accession>
<keyword evidence="1" id="KW-0175">Coiled coil</keyword>
<keyword evidence="2" id="KW-0812">Transmembrane</keyword>
<protein>
    <submittedName>
        <fullName evidence="4">Uncharacterized protein</fullName>
    </submittedName>
</protein>
<dbReference type="Gene3D" id="1.20.120.20">
    <property type="entry name" value="Apolipoprotein"/>
    <property type="match status" value="1"/>
</dbReference>
<dbReference type="EMBL" id="CACVBM020001129">
    <property type="protein sequence ID" value="CAA7033068.1"/>
    <property type="molecule type" value="Genomic_DNA"/>
</dbReference>
<reference evidence="4" key="1">
    <citation type="submission" date="2020-01" db="EMBL/GenBank/DDBJ databases">
        <authorList>
            <person name="Mishra B."/>
        </authorList>
    </citation>
    <scope>NUCLEOTIDE SEQUENCE [LARGE SCALE GENOMIC DNA]</scope>
</reference>
<organism evidence="4 5">
    <name type="scientific">Microthlaspi erraticum</name>
    <dbReference type="NCBI Taxonomy" id="1685480"/>
    <lineage>
        <taxon>Eukaryota</taxon>
        <taxon>Viridiplantae</taxon>
        <taxon>Streptophyta</taxon>
        <taxon>Embryophyta</taxon>
        <taxon>Tracheophyta</taxon>
        <taxon>Spermatophyta</taxon>
        <taxon>Magnoliopsida</taxon>
        <taxon>eudicotyledons</taxon>
        <taxon>Gunneridae</taxon>
        <taxon>Pentapetalae</taxon>
        <taxon>rosids</taxon>
        <taxon>malvids</taxon>
        <taxon>Brassicales</taxon>
        <taxon>Brassicaceae</taxon>
        <taxon>Coluteocarpeae</taxon>
        <taxon>Microthlaspi</taxon>
    </lineage>
</organism>
<proteinExistence type="predicted"/>
<sequence>MAAAKLVALFLLLALVFTTGVFADAGIDGGEEPKLAGSDGGVDLASEIELEQLNAKISSLESQIDDKSRELKGREVLVSEKEKLLQERQDKVASLETEVSSLRNKGSSDSVELLKKAQARAEELEQQVEVLRNLLEQKNKEKASTEARSREAEKKLNELNSKLEKLHKTNEEQKSRIRKLERALKTSEEEMLRMKHEAATKARELQEVHGSWLPHWLAVHWVHFETVAGTHWDAHGKPVMEKVTQKAKQAKTHAEKWAEPHLVNVKTKYIPAVKKTVKTHVEPHVKTLSTKAKEAYHASKSAVSPHIVKFQGHVDPYYQEAKKLSKPYVDKVATATKPHVDKAKATMKPYTKKAIHYYKGFLKSATTYHHQVQATVEKKLKSHELTEPFATKEFIWFTASALLALPIFIVYKFLCSLFCTKTKKPTRQAHHHSRRKARRGHSDK</sequence>
<feature type="signal peptide" evidence="3">
    <location>
        <begin position="1"/>
        <end position="23"/>
    </location>
</feature>
<name>A0A6D2J0N2_9BRAS</name>
<feature type="transmembrane region" description="Helical" evidence="2">
    <location>
        <begin position="394"/>
        <end position="414"/>
    </location>
</feature>
<gene>
    <name evidence="4" type="ORF">MERR_LOCUS20303</name>
</gene>
<keyword evidence="2" id="KW-1133">Transmembrane helix</keyword>
<evidence type="ECO:0000256" key="2">
    <source>
        <dbReference type="SAM" id="Phobius"/>
    </source>
</evidence>
<dbReference type="Gene3D" id="1.10.287.1490">
    <property type="match status" value="1"/>
</dbReference>
<evidence type="ECO:0000256" key="3">
    <source>
        <dbReference type="SAM" id="SignalP"/>
    </source>
</evidence>
<keyword evidence="5" id="KW-1185">Reference proteome</keyword>
<comment type="caution">
    <text evidence="4">The sequence shown here is derived from an EMBL/GenBank/DDBJ whole genome shotgun (WGS) entry which is preliminary data.</text>
</comment>
<dbReference type="PANTHER" id="PTHR34360">
    <property type="entry name" value="OS08G0519400 PROTEIN"/>
    <property type="match status" value="1"/>
</dbReference>
<dbReference type="Proteomes" id="UP000467841">
    <property type="component" value="Unassembled WGS sequence"/>
</dbReference>